<evidence type="ECO:0000313" key="2">
    <source>
        <dbReference type="Proteomes" id="UP001065047"/>
    </source>
</evidence>
<sequence>MAGALGGEVNLQIKKSKDNAAADQLNEIYVAAQNWVKGNTQNLANLVQDAGGVYQIPAARLTSGDDIPEDSLQGQGFIP</sequence>
<dbReference type="EMBL" id="BAPF01000054">
    <property type="protein sequence ID" value="GBQ85746.1"/>
    <property type="molecule type" value="Genomic_DNA"/>
</dbReference>
<accession>A0ABQ0Q012</accession>
<proteinExistence type="predicted"/>
<dbReference type="Proteomes" id="UP001065047">
    <property type="component" value="Unassembled WGS sequence"/>
</dbReference>
<keyword evidence="2" id="KW-1185">Reference proteome</keyword>
<protein>
    <submittedName>
        <fullName evidence="1">Uncharacterized protein</fullName>
    </submittedName>
</protein>
<organism evidence="1 2">
    <name type="scientific">Acetobacter malorum DSM 14337</name>
    <dbReference type="NCBI Taxonomy" id="1307910"/>
    <lineage>
        <taxon>Bacteria</taxon>
        <taxon>Pseudomonadati</taxon>
        <taxon>Pseudomonadota</taxon>
        <taxon>Alphaproteobacteria</taxon>
        <taxon>Acetobacterales</taxon>
        <taxon>Acetobacteraceae</taxon>
        <taxon>Acetobacter</taxon>
    </lineage>
</organism>
<name>A0ABQ0Q012_9PROT</name>
<reference evidence="1" key="1">
    <citation type="submission" date="2013-04" db="EMBL/GenBank/DDBJ databases">
        <title>The genome sequencing project of 58 acetic acid bacteria.</title>
        <authorList>
            <person name="Okamoto-Kainuma A."/>
            <person name="Ishikawa M."/>
            <person name="Umino S."/>
            <person name="Koizumi Y."/>
            <person name="Shiwa Y."/>
            <person name="Yoshikawa H."/>
            <person name="Matsutani M."/>
            <person name="Matsushita K."/>
        </authorList>
    </citation>
    <scope>NUCLEOTIDE SEQUENCE</scope>
    <source>
        <strain evidence="1">DSM 14337</strain>
    </source>
</reference>
<gene>
    <name evidence="1" type="ORF">AA14337_3153</name>
</gene>
<evidence type="ECO:0000313" key="1">
    <source>
        <dbReference type="EMBL" id="GBQ85746.1"/>
    </source>
</evidence>
<comment type="caution">
    <text evidence="1">The sequence shown here is derived from an EMBL/GenBank/DDBJ whole genome shotgun (WGS) entry which is preliminary data.</text>
</comment>